<name>A0ABU3ZKB0_9GAMM</name>
<dbReference type="Gene3D" id="3.20.20.140">
    <property type="entry name" value="Metal-dependent hydrolases"/>
    <property type="match status" value="1"/>
</dbReference>
<dbReference type="EMBL" id="JAWJZI010000006">
    <property type="protein sequence ID" value="MDV5170542.1"/>
    <property type="molecule type" value="Genomic_DNA"/>
</dbReference>
<dbReference type="RefSeq" id="WP_317523363.1">
    <property type="nucleotide sequence ID" value="NZ_JAWJZI010000006.1"/>
</dbReference>
<protein>
    <submittedName>
        <fullName evidence="1">PHP domain-containing protein</fullName>
    </submittedName>
</protein>
<organism evidence="1 2">
    <name type="scientific">Photobacterium rosenbergii</name>
    <dbReference type="NCBI Taxonomy" id="294936"/>
    <lineage>
        <taxon>Bacteria</taxon>
        <taxon>Pseudomonadati</taxon>
        <taxon>Pseudomonadota</taxon>
        <taxon>Gammaproteobacteria</taxon>
        <taxon>Vibrionales</taxon>
        <taxon>Vibrionaceae</taxon>
        <taxon>Photobacterium</taxon>
    </lineage>
</organism>
<dbReference type="SUPFAM" id="SSF89550">
    <property type="entry name" value="PHP domain-like"/>
    <property type="match status" value="1"/>
</dbReference>
<evidence type="ECO:0000313" key="1">
    <source>
        <dbReference type="EMBL" id="MDV5170542.1"/>
    </source>
</evidence>
<comment type="caution">
    <text evidence="1">The sequence shown here is derived from an EMBL/GenBank/DDBJ whole genome shotgun (WGS) entry which is preliminary data.</text>
</comment>
<dbReference type="InterPro" id="IPR016195">
    <property type="entry name" value="Pol/histidinol_Pase-like"/>
</dbReference>
<sequence length="243" mass="28237">MIEFDKLSSFFSGYFQFKPRDKFIYLDFHLHTVAAEGATITPSVVSFLLEQPHLIAVTDHNDIRGAAAMCEIGMNNIPSIELVCEDGFELLVYFNSLQDLEAFYAKEVEKSKHRYRMARTDKGIDYYLDLLQERDCYLSIPHINGLAEKNYLKNMPQMKSVIKRVDAIETYNHALPKNRNVNAQIIRRFYQLEATFGSSAFIRHELLSFCRFLGQEERRHQRLLGSLYQRPSRVGLAQRRAGQ</sequence>
<gene>
    <name evidence="1" type="ORF">R2X38_16180</name>
</gene>
<keyword evidence="2" id="KW-1185">Reference proteome</keyword>
<proteinExistence type="predicted"/>
<evidence type="ECO:0000313" key="2">
    <source>
        <dbReference type="Proteomes" id="UP001186452"/>
    </source>
</evidence>
<dbReference type="Proteomes" id="UP001186452">
    <property type="component" value="Unassembled WGS sequence"/>
</dbReference>
<accession>A0ABU3ZKB0</accession>
<reference evidence="1 2" key="1">
    <citation type="submission" date="2023-10" db="EMBL/GenBank/DDBJ databases">
        <title>Marine bacteria isolated from horseshoe crab.</title>
        <authorList>
            <person name="Cheng T.H."/>
        </authorList>
    </citation>
    <scope>NUCLEOTIDE SEQUENCE [LARGE SCALE GENOMIC DNA]</scope>
    <source>
        <strain evidence="1 2">HSC6</strain>
    </source>
</reference>